<dbReference type="GO" id="GO:0005524">
    <property type="term" value="F:ATP binding"/>
    <property type="evidence" value="ECO:0007669"/>
    <property type="project" value="InterPro"/>
</dbReference>
<dbReference type="InterPro" id="IPR003959">
    <property type="entry name" value="ATPase_AAA_core"/>
</dbReference>
<dbReference type="SUPFAM" id="SSF52540">
    <property type="entry name" value="P-loop containing nucleoside triphosphate hydrolases"/>
    <property type="match status" value="1"/>
</dbReference>
<feature type="region of interest" description="Disordered" evidence="1">
    <location>
        <begin position="35"/>
        <end position="64"/>
    </location>
</feature>
<accession>A0A644X105</accession>
<protein>
    <submittedName>
        <fullName evidence="3">Lon protease</fullName>
        <ecNumber evidence="3">3.4.21.53</ecNumber>
    </submittedName>
</protein>
<dbReference type="GO" id="GO:0030163">
    <property type="term" value="P:protein catabolic process"/>
    <property type="evidence" value="ECO:0007669"/>
    <property type="project" value="InterPro"/>
</dbReference>
<reference evidence="3" key="1">
    <citation type="submission" date="2019-08" db="EMBL/GenBank/DDBJ databases">
        <authorList>
            <person name="Kucharzyk K."/>
            <person name="Murdoch R.W."/>
            <person name="Higgins S."/>
            <person name="Loffler F."/>
        </authorList>
    </citation>
    <scope>NUCLEOTIDE SEQUENCE</scope>
</reference>
<dbReference type="GO" id="GO:0004252">
    <property type="term" value="F:serine-type endopeptidase activity"/>
    <property type="evidence" value="ECO:0007669"/>
    <property type="project" value="UniProtKB-EC"/>
</dbReference>
<dbReference type="InterPro" id="IPR027065">
    <property type="entry name" value="Lon_Prtase"/>
</dbReference>
<name>A0A644X105_9ZZZZ</name>
<keyword evidence="3" id="KW-0645">Protease</keyword>
<dbReference type="Gene3D" id="3.40.50.300">
    <property type="entry name" value="P-loop containing nucleotide triphosphate hydrolases"/>
    <property type="match status" value="1"/>
</dbReference>
<evidence type="ECO:0000259" key="2">
    <source>
        <dbReference type="Pfam" id="PF00004"/>
    </source>
</evidence>
<proteinExistence type="predicted"/>
<evidence type="ECO:0000313" key="3">
    <source>
        <dbReference type="EMBL" id="MPM09769.1"/>
    </source>
</evidence>
<dbReference type="GO" id="GO:0004176">
    <property type="term" value="F:ATP-dependent peptidase activity"/>
    <property type="evidence" value="ECO:0007669"/>
    <property type="project" value="InterPro"/>
</dbReference>
<dbReference type="GO" id="GO:0006508">
    <property type="term" value="P:proteolysis"/>
    <property type="evidence" value="ECO:0007669"/>
    <property type="project" value="UniProtKB-KW"/>
</dbReference>
<dbReference type="PANTHER" id="PTHR10046">
    <property type="entry name" value="ATP DEPENDENT LON PROTEASE FAMILY MEMBER"/>
    <property type="match status" value="1"/>
</dbReference>
<evidence type="ECO:0000256" key="1">
    <source>
        <dbReference type="SAM" id="MobiDB-lite"/>
    </source>
</evidence>
<feature type="domain" description="ATPase AAA-type core" evidence="2">
    <location>
        <begin position="148"/>
        <end position="286"/>
    </location>
</feature>
<dbReference type="Pfam" id="PF00004">
    <property type="entry name" value="AAA"/>
    <property type="match status" value="1"/>
</dbReference>
<dbReference type="AlphaFoldDB" id="A0A644X105"/>
<dbReference type="EMBL" id="VSSQ01001609">
    <property type="protein sequence ID" value="MPM09769.1"/>
    <property type="molecule type" value="Genomic_DNA"/>
</dbReference>
<dbReference type="InterPro" id="IPR027417">
    <property type="entry name" value="P-loop_NTPase"/>
</dbReference>
<comment type="caution">
    <text evidence="3">The sequence shown here is derived from an EMBL/GenBank/DDBJ whole genome shotgun (WGS) entry which is preliminary data.</text>
</comment>
<keyword evidence="3" id="KW-0378">Hydrolase</keyword>
<organism evidence="3">
    <name type="scientific">bioreactor metagenome</name>
    <dbReference type="NCBI Taxonomy" id="1076179"/>
    <lineage>
        <taxon>unclassified sequences</taxon>
        <taxon>metagenomes</taxon>
        <taxon>ecological metagenomes</taxon>
    </lineage>
</organism>
<dbReference type="GO" id="GO:0016887">
    <property type="term" value="F:ATP hydrolysis activity"/>
    <property type="evidence" value="ECO:0007669"/>
    <property type="project" value="InterPro"/>
</dbReference>
<gene>
    <name evidence="3" type="primary">lon_12</name>
    <name evidence="3" type="ORF">SDC9_56092</name>
</gene>
<sequence>MEKEDARKKEVLRMLGKLSLRQLLDLLIPGEEDDEIEEEEFEEQIRPLRPLPKNGPKKPGGRKIYEMPPMVEEQYRQALRSGSDHLRKWVATIRDLPQWTTETGPADGAFIARCRSVWEREICGLDQVFDKLLLHAVEHACTGMTRPILLTGIPGCGKTKAARTFALMLSLPCHYINAPRASRGRGLGGEPNSVVCSGPGAVAEGMCLTHCGNPELLFDEVDKIPERTSMGGDLQNDLLDLTDESASSFSDHFLGFPVNALYCPKVLTANDPDFVSQPLLDRCDVIGFPACDRDQISQILRRHTIPETMARFGCDSTVSFAPGVVDQLTDRLYRQGVRSVRPYQTLIEDMVSAGYLSHVKGGGAVTLTQRELEGSLQCRDRLTRSAIGF</sequence>
<dbReference type="EC" id="3.4.21.53" evidence="3"/>